<keyword evidence="1" id="KW-0614">Plasmid</keyword>
<proteinExistence type="predicted"/>
<evidence type="ECO:0000313" key="2">
    <source>
        <dbReference type="Proteomes" id="UP000451354"/>
    </source>
</evidence>
<dbReference type="AlphaFoldDB" id="A0A6M5UJ05"/>
<reference evidence="2" key="1">
    <citation type="journal article" date="2022" name="Int. J. Syst. Evol. Microbiol.">
        <title>Cellulosimicrobium protaetiae sp. nov., isolated from the gut of the larva of Protaetia brevitarsis seulensis.</title>
        <authorList>
            <person name="Le Han H."/>
            <person name="Nguyen T.T.H."/>
            <person name="Li Z."/>
            <person name="Shin N.R."/>
            <person name="Kim S.G."/>
        </authorList>
    </citation>
    <scope>NUCLEOTIDE SEQUENCE [LARGE SCALE GENOMIC DNA]</scope>
    <source>
        <strain evidence="2">BI34</strain>
    </source>
</reference>
<accession>A0A6M5UJ05</accession>
<dbReference type="KEGG" id="cprt:FIC82_020070"/>
<name>A0A6M5UJ05_9MICO</name>
<protein>
    <submittedName>
        <fullName evidence="1">Uncharacterized protein</fullName>
    </submittedName>
</protein>
<gene>
    <name evidence="1" type="ORF">FIC82_020070</name>
</gene>
<sequence>MAEETLPTLPELTHILPVPRSSLVAAFAVGATTEALAQRAVRSLWDSLRDVGTLHVLVTVQKVRQRKPYLLVGRWAGVQRSQTGVGLLVDTERSVSRLVVALSTVDAIAVCAVPAVSDSAGEQP</sequence>
<keyword evidence="2" id="KW-1185">Reference proteome</keyword>
<evidence type="ECO:0000313" key="1">
    <source>
        <dbReference type="EMBL" id="QJW38687.1"/>
    </source>
</evidence>
<organism evidence="1 2">
    <name type="scientific">Cellulosimicrobium protaetiae</name>
    <dbReference type="NCBI Taxonomy" id="2587808"/>
    <lineage>
        <taxon>Bacteria</taxon>
        <taxon>Bacillati</taxon>
        <taxon>Actinomycetota</taxon>
        <taxon>Actinomycetes</taxon>
        <taxon>Micrococcales</taxon>
        <taxon>Promicromonosporaceae</taxon>
        <taxon>Cellulosimicrobium</taxon>
    </lineage>
</organism>
<dbReference type="RefSeq" id="WP_154800633.1">
    <property type="nucleotide sequence ID" value="NZ_CP052758.1"/>
</dbReference>
<geneLocation type="plasmid" evidence="1 2">
    <name>pCPRO01</name>
</geneLocation>
<dbReference type="EMBL" id="CP052758">
    <property type="protein sequence ID" value="QJW38687.1"/>
    <property type="molecule type" value="Genomic_DNA"/>
</dbReference>
<dbReference type="Proteomes" id="UP000451354">
    <property type="component" value="Plasmid pCPRO01"/>
</dbReference>